<feature type="non-terminal residue" evidence="1">
    <location>
        <position position="1"/>
    </location>
</feature>
<evidence type="ECO:0000313" key="1">
    <source>
        <dbReference type="EMBL" id="ABY87374.1"/>
    </source>
</evidence>
<reference evidence="1" key="2">
    <citation type="journal article" date="2008" name="Dev. Comp. Immunol.">
        <title>Identification of the up-regulated expression genes in hemocytes of variously colored abalone (Haliotis diversicolor Reeve, 1846) challenged with bacteria.</title>
        <authorList>
            <person name="Wang K.J."/>
            <person name="Ren H.L."/>
            <person name="Xu D.D."/>
            <person name="Cai L."/>
            <person name="Yang M."/>
        </authorList>
    </citation>
    <scope>NUCLEOTIDE SEQUENCE</scope>
</reference>
<protein>
    <submittedName>
        <fullName evidence="1">Uncharacterized protein</fullName>
    </submittedName>
</protein>
<name>B3TK46_HALDV</name>
<accession>B3TK46</accession>
<dbReference type="EMBL" id="EU244357">
    <property type="protein sequence ID" value="ABY87374.1"/>
    <property type="molecule type" value="mRNA"/>
</dbReference>
<reference evidence="1" key="1">
    <citation type="submission" date="2007-10" db="EMBL/GenBank/DDBJ databases">
        <authorList>
            <person name="Wang K.-J."/>
            <person name="Ren H.-L."/>
            <person name="Xu D.-D."/>
            <person name="Cai L."/>
            <person name="Lin Z.-Y."/>
            <person name="Yang M."/>
            <person name="Qiao K."/>
            <person name="Zhang N."/>
        </authorList>
    </citation>
    <scope>NUCLEOTIDE SEQUENCE</scope>
</reference>
<organism evidence="1">
    <name type="scientific">Haliotis diversicolor</name>
    <name type="common">Abalone</name>
    <name type="synonym">Sulculus diversicolor</name>
    <dbReference type="NCBI Taxonomy" id="36095"/>
    <lineage>
        <taxon>Eukaryota</taxon>
        <taxon>Metazoa</taxon>
        <taxon>Spiralia</taxon>
        <taxon>Lophotrochozoa</taxon>
        <taxon>Mollusca</taxon>
        <taxon>Gastropoda</taxon>
        <taxon>Vetigastropoda</taxon>
        <taxon>Lepetellida</taxon>
        <taxon>Haliotoidea</taxon>
        <taxon>Haliotidae</taxon>
        <taxon>Haliotis</taxon>
    </lineage>
</organism>
<dbReference type="AlphaFoldDB" id="B3TK46"/>
<proteinExistence type="evidence at transcript level"/>
<sequence length="140" mass="15973">TLDTSIIGSPGHQVHYTVSVTGNAGTLVCCDGKYCDTTGCSMRSIGCDHSSFGSTVPWERHRYSGCKMQGNTYWSFYQIQSLRWDGLPVSRPLHAMKWGGLPVSRPLHSLWTLEWENQRTFVFLIQILQLKYFHDAIRQM</sequence>